<feature type="transmembrane region" description="Helical" evidence="8">
    <location>
        <begin position="18"/>
        <end position="36"/>
    </location>
</feature>
<evidence type="ECO:0000256" key="1">
    <source>
        <dbReference type="ARBA" id="ARBA00004141"/>
    </source>
</evidence>
<sequence>MLFLIQKTLFALPLKNPVLIFSVILFIILFAPILLNKLKIPHLIGLIIAGAIIGPNGLHVMDRDSSIILFGNAGLLYIMFLAGLEIDLADFKKNSSKSIVFGLITFSIPMTLGTLSAFYILGFGILTSILLASMYASHTLLAYPLISKFGITKNRAVNITVGGTVITDTLALLVLAVIAGMTTGSVDSYFWYRLIISVLVFGAVVLLGFPVLARWFFKNFDDSISQYIFVLALLFLGAFFAEVAGFEAIIGAFLVGLALNKLIPHTSPLMNRIEFVGNALFIPFFLIGVGMLIDYRVFFRGYETLLVATVMVVVATFSKFAAAYLTQKIYKFNVAERLVIFGLSNAQAAATLAAVLVGYNIILNKSEIEAAAASGQVVEPIRLLNDSVLNGTILMILVTCTIASFAAQKGAQKLAISELDSNQEEENGISDEEKILIATHQENQVEELVQLALLIKANKNKSGLHALTVVHEGSDELNDKMAKKVLEKAVLTASGADVRLNDVLRYDVNVVNAITGTIKEKKITDLILGLNSNKGISKNFLGNLAEGILAKNNVTTFIYKPQQPLSTIKRHIVIIPDKAEKELGFLLWLKKIWNVSKNSGAKIVFYSSETTLEYLKQINKKMPINCEFEVFEDWDDFLILSRHIKQDDNLIIQLSRPHKPSYQSNMNKIPHYLNKYFTQNNFLLVYPIQLGVDGYDNLNLKNPSMPESIERLDDLGKAIAKIFKLK</sequence>
<keyword evidence="7 8" id="KW-0472">Membrane</keyword>
<keyword evidence="6" id="KW-0406">Ion transport</keyword>
<dbReference type="PANTHER" id="PTHR43562">
    <property type="entry name" value="NAPA-TYPE SODIUM/HYDROGEN ANTIPORTER"/>
    <property type="match status" value="1"/>
</dbReference>
<keyword evidence="2" id="KW-0813">Transport</keyword>
<feature type="transmembrane region" description="Helical" evidence="8">
    <location>
        <begin position="224"/>
        <end position="240"/>
    </location>
</feature>
<feature type="transmembrane region" description="Helical" evidence="8">
    <location>
        <begin position="388"/>
        <end position="407"/>
    </location>
</feature>
<dbReference type="SUPFAM" id="SSF52402">
    <property type="entry name" value="Adenine nucleotide alpha hydrolases-like"/>
    <property type="match status" value="1"/>
</dbReference>
<evidence type="ECO:0000259" key="9">
    <source>
        <dbReference type="Pfam" id="PF00999"/>
    </source>
</evidence>
<dbReference type="PANTHER" id="PTHR43562:SF4">
    <property type="entry name" value="NA(+)_H(+) ANTIPORTER NHAS5"/>
    <property type="match status" value="1"/>
</dbReference>
<proteinExistence type="predicted"/>
<protein>
    <submittedName>
        <fullName evidence="10">Sodium:proton antiporter</fullName>
    </submittedName>
</protein>
<dbReference type="InterPro" id="IPR014729">
    <property type="entry name" value="Rossmann-like_a/b/a_fold"/>
</dbReference>
<dbReference type="Proteomes" id="UP000286715">
    <property type="component" value="Unassembled WGS sequence"/>
</dbReference>
<organism evidence="10 11">
    <name type="scientific">Thermaurantimonas aggregans</name>
    <dbReference type="NCBI Taxonomy" id="2173829"/>
    <lineage>
        <taxon>Bacteria</taxon>
        <taxon>Pseudomonadati</taxon>
        <taxon>Bacteroidota</taxon>
        <taxon>Flavobacteriia</taxon>
        <taxon>Flavobacteriales</taxon>
        <taxon>Schleiferiaceae</taxon>
        <taxon>Thermaurantimonas</taxon>
    </lineage>
</organism>
<dbReference type="Gene3D" id="1.20.1530.20">
    <property type="match status" value="1"/>
</dbReference>
<dbReference type="GO" id="GO:0015297">
    <property type="term" value="F:antiporter activity"/>
    <property type="evidence" value="ECO:0007669"/>
    <property type="project" value="UniProtKB-KW"/>
</dbReference>
<dbReference type="InterPro" id="IPR038770">
    <property type="entry name" value="Na+/solute_symporter_sf"/>
</dbReference>
<evidence type="ECO:0000256" key="4">
    <source>
        <dbReference type="ARBA" id="ARBA00022692"/>
    </source>
</evidence>
<evidence type="ECO:0000256" key="5">
    <source>
        <dbReference type="ARBA" id="ARBA00022989"/>
    </source>
</evidence>
<dbReference type="GO" id="GO:0016020">
    <property type="term" value="C:membrane"/>
    <property type="evidence" value="ECO:0007669"/>
    <property type="project" value="UniProtKB-SubCell"/>
</dbReference>
<dbReference type="OrthoDB" id="9793589at2"/>
<feature type="transmembrane region" description="Helical" evidence="8">
    <location>
        <begin position="157"/>
        <end position="178"/>
    </location>
</feature>
<keyword evidence="3" id="KW-0050">Antiport</keyword>
<feature type="domain" description="Cation/H+ exchanger transmembrane" evidence="9">
    <location>
        <begin position="26"/>
        <end position="404"/>
    </location>
</feature>
<feature type="transmembrane region" description="Helical" evidence="8">
    <location>
        <begin position="190"/>
        <end position="212"/>
    </location>
</feature>
<name>A0A401XNZ6_9FLAO</name>
<feature type="transmembrane region" description="Helical" evidence="8">
    <location>
        <begin position="338"/>
        <end position="362"/>
    </location>
</feature>
<dbReference type="Gene3D" id="3.40.50.620">
    <property type="entry name" value="HUPs"/>
    <property type="match status" value="1"/>
</dbReference>
<evidence type="ECO:0000256" key="8">
    <source>
        <dbReference type="SAM" id="Phobius"/>
    </source>
</evidence>
<evidence type="ECO:0000256" key="3">
    <source>
        <dbReference type="ARBA" id="ARBA00022449"/>
    </source>
</evidence>
<dbReference type="RefSeq" id="WP_124398801.1">
    <property type="nucleotide sequence ID" value="NZ_BHZE01000044.1"/>
</dbReference>
<dbReference type="GO" id="GO:1902600">
    <property type="term" value="P:proton transmembrane transport"/>
    <property type="evidence" value="ECO:0007669"/>
    <property type="project" value="InterPro"/>
</dbReference>
<evidence type="ECO:0000256" key="6">
    <source>
        <dbReference type="ARBA" id="ARBA00023065"/>
    </source>
</evidence>
<feature type="transmembrane region" description="Helical" evidence="8">
    <location>
        <begin position="43"/>
        <end position="61"/>
    </location>
</feature>
<feature type="transmembrane region" description="Helical" evidence="8">
    <location>
        <begin position="98"/>
        <end position="119"/>
    </location>
</feature>
<feature type="transmembrane region" description="Helical" evidence="8">
    <location>
        <begin position="275"/>
        <end position="293"/>
    </location>
</feature>
<comment type="caution">
    <text evidence="10">The sequence shown here is derived from an EMBL/GenBank/DDBJ whole genome shotgun (WGS) entry which is preliminary data.</text>
</comment>
<accession>A0A401XNZ6</accession>
<dbReference type="AlphaFoldDB" id="A0A401XNZ6"/>
<evidence type="ECO:0000256" key="7">
    <source>
        <dbReference type="ARBA" id="ARBA00023136"/>
    </source>
</evidence>
<reference evidence="10 11" key="1">
    <citation type="submission" date="2018-11" db="EMBL/GenBank/DDBJ databases">
        <title>Schleiferia aggregans sp. nov., a moderately thermophilic heterotrophic bacterium isolated from microbial mats at a terrestrial hot spring.</title>
        <authorList>
            <person name="Iino T."/>
            <person name="Ohkuma M."/>
            <person name="Haruta S."/>
        </authorList>
    </citation>
    <scope>NUCLEOTIDE SEQUENCE [LARGE SCALE GENOMIC DNA]</scope>
    <source>
        <strain evidence="10 11">LA</strain>
    </source>
</reference>
<evidence type="ECO:0000256" key="2">
    <source>
        <dbReference type="ARBA" id="ARBA00022448"/>
    </source>
</evidence>
<evidence type="ECO:0000313" key="10">
    <source>
        <dbReference type="EMBL" id="GCD78746.1"/>
    </source>
</evidence>
<keyword evidence="5 8" id="KW-1133">Transmembrane helix</keyword>
<feature type="transmembrane region" description="Helical" evidence="8">
    <location>
        <begin position="67"/>
        <end position="86"/>
    </location>
</feature>
<comment type="subcellular location">
    <subcellularLocation>
        <location evidence="1">Membrane</location>
        <topology evidence="1">Multi-pass membrane protein</topology>
    </subcellularLocation>
</comment>
<gene>
    <name evidence="10" type="ORF">JCM31826_22280</name>
</gene>
<dbReference type="InterPro" id="IPR006153">
    <property type="entry name" value="Cation/H_exchanger_TM"/>
</dbReference>
<keyword evidence="11" id="KW-1185">Reference proteome</keyword>
<evidence type="ECO:0000313" key="11">
    <source>
        <dbReference type="Proteomes" id="UP000286715"/>
    </source>
</evidence>
<dbReference type="EMBL" id="BHZE01000044">
    <property type="protein sequence ID" value="GCD78746.1"/>
    <property type="molecule type" value="Genomic_DNA"/>
</dbReference>
<keyword evidence="4 8" id="KW-0812">Transmembrane</keyword>
<dbReference type="Pfam" id="PF00999">
    <property type="entry name" value="Na_H_Exchanger"/>
    <property type="match status" value="1"/>
</dbReference>
<feature type="transmembrane region" description="Helical" evidence="8">
    <location>
        <begin position="305"/>
        <end position="326"/>
    </location>
</feature>